<dbReference type="RefSeq" id="WP_273575297.1">
    <property type="nucleotide sequence ID" value="NZ_JAQRFN010000007.1"/>
</dbReference>
<dbReference type="EMBL" id="JAQRFN010000007">
    <property type="protein sequence ID" value="MDC9596697.1"/>
    <property type="molecule type" value="Genomic_DNA"/>
</dbReference>
<name>A0ABT5LQI5_9GAMM</name>
<evidence type="ECO:0000256" key="1">
    <source>
        <dbReference type="SAM" id="MobiDB-lite"/>
    </source>
</evidence>
<evidence type="ECO:0000313" key="2">
    <source>
        <dbReference type="EMBL" id="MDC9596697.1"/>
    </source>
</evidence>
<organism evidence="2 3">
    <name type="scientific">Xenorhabdus anantnagensis</name>
    <dbReference type="NCBI Taxonomy" id="3025875"/>
    <lineage>
        <taxon>Bacteria</taxon>
        <taxon>Pseudomonadati</taxon>
        <taxon>Pseudomonadota</taxon>
        <taxon>Gammaproteobacteria</taxon>
        <taxon>Enterobacterales</taxon>
        <taxon>Morganellaceae</taxon>
        <taxon>Xenorhabdus</taxon>
    </lineage>
</organism>
<accession>A0ABT5LQI5</accession>
<feature type="region of interest" description="Disordered" evidence="1">
    <location>
        <begin position="1"/>
        <end position="21"/>
    </location>
</feature>
<reference evidence="2 3" key="1">
    <citation type="submission" date="2023-02" db="EMBL/GenBank/DDBJ databases">
        <title>Entomopathogenic bacteria.</title>
        <authorList>
            <person name="Machado R.A."/>
        </authorList>
    </citation>
    <scope>NUCLEOTIDE SEQUENCE [LARGE SCALE GENOMIC DNA]</scope>
    <source>
        <strain evidence="2 3">XENO-2</strain>
    </source>
</reference>
<dbReference type="Proteomes" id="UP001220225">
    <property type="component" value="Unassembled WGS sequence"/>
</dbReference>
<keyword evidence="3" id="KW-1185">Reference proteome</keyword>
<feature type="compositionally biased region" description="Polar residues" evidence="1">
    <location>
        <begin position="10"/>
        <end position="21"/>
    </location>
</feature>
<evidence type="ECO:0000313" key="3">
    <source>
        <dbReference type="Proteomes" id="UP001220225"/>
    </source>
</evidence>
<sequence length="75" mass="8393">MPSGYKRTQLVDQNLEPTSQQETATPFLINEFKQGDILYDLDAPRASALSKLDKMGFKRKGPTLDSSKTLLSRFG</sequence>
<comment type="caution">
    <text evidence="2">The sequence shown here is derived from an EMBL/GenBank/DDBJ whole genome shotgun (WGS) entry which is preliminary data.</text>
</comment>
<gene>
    <name evidence="2" type="ORF">PSI14_07390</name>
</gene>
<protein>
    <submittedName>
        <fullName evidence="2">Uncharacterized protein</fullName>
    </submittedName>
</protein>
<proteinExistence type="predicted"/>